<accession>A4A2V2</accession>
<evidence type="ECO:0000313" key="6">
    <source>
        <dbReference type="Proteomes" id="UP000004358"/>
    </source>
</evidence>
<dbReference type="SUPFAM" id="SSF52518">
    <property type="entry name" value="Thiamin diphosphate-binding fold (THDP-binding)"/>
    <property type="match status" value="1"/>
</dbReference>
<reference evidence="5 6" key="1">
    <citation type="submission" date="2006-02" db="EMBL/GenBank/DDBJ databases">
        <authorList>
            <person name="Amann R."/>
            <person name="Ferriera S."/>
            <person name="Johnson J."/>
            <person name="Kravitz S."/>
            <person name="Halpern A."/>
            <person name="Remington K."/>
            <person name="Beeson K."/>
            <person name="Tran B."/>
            <person name="Rogers Y.-H."/>
            <person name="Friedman R."/>
            <person name="Venter J.C."/>
        </authorList>
    </citation>
    <scope>NUCLEOTIDE SEQUENCE [LARGE SCALE GENOMIC DNA]</scope>
    <source>
        <strain evidence="5 6">DSM 3645</strain>
    </source>
</reference>
<dbReference type="InterPro" id="IPR029061">
    <property type="entry name" value="THDP-binding"/>
</dbReference>
<evidence type="ECO:0000259" key="4">
    <source>
        <dbReference type="Pfam" id="PF17147"/>
    </source>
</evidence>
<dbReference type="Gene3D" id="3.40.920.10">
    <property type="entry name" value="Pyruvate-ferredoxin oxidoreductase, PFOR, domain III"/>
    <property type="match status" value="1"/>
</dbReference>
<dbReference type="Pfam" id="PF01855">
    <property type="entry name" value="POR_N"/>
    <property type="match status" value="1"/>
</dbReference>
<evidence type="ECO:0000313" key="5">
    <source>
        <dbReference type="EMBL" id="EAQ76903.1"/>
    </source>
</evidence>
<dbReference type="InterPro" id="IPR050722">
    <property type="entry name" value="Pyruvate:ferred/Flavod_OxRd"/>
</dbReference>
<dbReference type="STRING" id="314230.DSM3645_04360"/>
<evidence type="ECO:0000259" key="2">
    <source>
        <dbReference type="Pfam" id="PF01558"/>
    </source>
</evidence>
<dbReference type="Proteomes" id="UP000004358">
    <property type="component" value="Unassembled WGS sequence"/>
</dbReference>
<keyword evidence="1" id="KW-0560">Oxidoreductase</keyword>
<dbReference type="GO" id="GO:0016903">
    <property type="term" value="F:oxidoreductase activity, acting on the aldehyde or oxo group of donors"/>
    <property type="evidence" value="ECO:0007669"/>
    <property type="project" value="InterPro"/>
</dbReference>
<dbReference type="FunFam" id="3.40.50.970:FF:000022">
    <property type="entry name" value="2-oxoglutarate ferredoxin oxidoreductase alpha subunit"/>
    <property type="match status" value="1"/>
</dbReference>
<feature type="domain" description="Pyruvate:ferredoxin oxidoreductase core" evidence="4">
    <location>
        <begin position="522"/>
        <end position="589"/>
    </location>
</feature>
<protein>
    <submittedName>
        <fullName evidence="5">2-oxoglutarate ferredoxin oxidoreductase alpha subunit</fullName>
    </submittedName>
</protein>
<dbReference type="InterPro" id="IPR033412">
    <property type="entry name" value="PFOR_II"/>
</dbReference>
<name>A4A2V2_9BACT</name>
<dbReference type="OrthoDB" id="9794954at2"/>
<dbReference type="InterPro" id="IPR022367">
    <property type="entry name" value="2-oxoacid/accept_OxRdtase_asu"/>
</dbReference>
<feature type="domain" description="Pyruvate/ketoisovalerate oxidoreductase catalytic" evidence="2">
    <location>
        <begin position="30"/>
        <end position="218"/>
    </location>
</feature>
<dbReference type="InterPro" id="IPR009014">
    <property type="entry name" value="Transketo_C/PFOR_II"/>
</dbReference>
<dbReference type="SUPFAM" id="SSF52922">
    <property type="entry name" value="TK C-terminal domain-like"/>
    <property type="match status" value="1"/>
</dbReference>
<gene>
    <name evidence="5" type="ORF">DSM3645_04360</name>
</gene>
<dbReference type="RefSeq" id="WP_002654466.1">
    <property type="nucleotide sequence ID" value="NZ_CH672377.1"/>
</dbReference>
<dbReference type="InterPro" id="IPR002880">
    <property type="entry name" value="Pyrv_Fd/Flavodoxin_OxRdtase_N"/>
</dbReference>
<dbReference type="Pfam" id="PF17147">
    <property type="entry name" value="PFOR_II"/>
    <property type="match status" value="1"/>
</dbReference>
<dbReference type="PANTHER" id="PTHR32154">
    <property type="entry name" value="PYRUVATE-FLAVODOXIN OXIDOREDUCTASE-RELATED"/>
    <property type="match status" value="1"/>
</dbReference>
<dbReference type="Gene3D" id="3.40.50.920">
    <property type="match status" value="1"/>
</dbReference>
<dbReference type="Gene3D" id="3.40.50.970">
    <property type="match status" value="1"/>
</dbReference>
<dbReference type="InterPro" id="IPR019752">
    <property type="entry name" value="Pyrv/ketoisovalerate_OxRed_cat"/>
</dbReference>
<dbReference type="AlphaFoldDB" id="A4A2V2"/>
<dbReference type="InterPro" id="IPR002869">
    <property type="entry name" value="Pyrv_flavodox_OxRed_cen"/>
</dbReference>
<dbReference type="PANTHER" id="PTHR32154:SF20">
    <property type="entry name" value="2-OXOGLUTARATE OXIDOREDUCTASE SUBUNIT KORA"/>
    <property type="match status" value="1"/>
</dbReference>
<sequence>MSTEFESETDHSKAVLKIEEATVRFCGDSGDGMQLAGTQLTNTSALAGNDVATFPDFPAEIRAPRGTLAGVSGFQVHFSSTDIYTPGETVDALIAMNPAALKTNIADLKSGGVLIANSDAFDKKSLEQAGYDDNPLDDETLDSYQLFQVPMTDMTRRAVDGLDLSQKEADRCRNFFAMGLAFWLYGRSLEPTRRFIDLKFKKLPAIAEANRRALAAGRNYGETTDAFVSSFSVDKAKLSPGTYRNMTGNQALAWGLMTAAKLSGKELFLGSYPITPASDILHELSRYKNFGVRTFQAEDEIAAICSAIGAAYSGHMALTTSSGPGIALKGEAMGLAVMLELPLLVVNVQRGGPSTGLPTKTEQADLLQVMFGRNGECPLPVISARSPADCFEVAIEAWRVAARFMTPVMILSDGYLANGSEPWRIVNYQDLKPIPITHPEAPTNGKPFLAYERDELLARPWAIPGTPGLMHRVGGLEKADGTGNVSYDPINHQHMTDTRAQKVANVAQVIGDQEVMGDPAGDLLVLSWGGPYGSCRTAVTRLQAEGHKVSHAHLRWLNPFPANLGEILRSFKKVLIPELNMGQLSMLIRNQFLIDTIGLNKVQGKPFQVAEIIDKAESLLP</sequence>
<dbReference type="HOGENOM" id="CLU_017038_1_0_0"/>
<dbReference type="GO" id="GO:0006979">
    <property type="term" value="P:response to oxidative stress"/>
    <property type="evidence" value="ECO:0007669"/>
    <property type="project" value="TreeGrafter"/>
</dbReference>
<dbReference type="eggNOG" id="COG1014">
    <property type="taxonomic scope" value="Bacteria"/>
</dbReference>
<comment type="caution">
    <text evidence="5">The sequence shown here is derived from an EMBL/GenBank/DDBJ whole genome shotgun (WGS) entry which is preliminary data.</text>
</comment>
<feature type="domain" description="Pyruvate flavodoxin/ferredoxin oxidoreductase pyrimidine binding" evidence="3">
    <location>
        <begin position="268"/>
        <end position="480"/>
    </location>
</feature>
<organism evidence="5 6">
    <name type="scientific">Blastopirellula marina DSM 3645</name>
    <dbReference type="NCBI Taxonomy" id="314230"/>
    <lineage>
        <taxon>Bacteria</taxon>
        <taxon>Pseudomonadati</taxon>
        <taxon>Planctomycetota</taxon>
        <taxon>Planctomycetia</taxon>
        <taxon>Pirellulales</taxon>
        <taxon>Pirellulaceae</taxon>
        <taxon>Blastopirellula</taxon>
    </lineage>
</organism>
<dbReference type="NCBIfam" id="TIGR03710">
    <property type="entry name" value="OAFO_sf"/>
    <property type="match status" value="1"/>
</dbReference>
<evidence type="ECO:0000259" key="3">
    <source>
        <dbReference type="Pfam" id="PF01855"/>
    </source>
</evidence>
<proteinExistence type="predicted"/>
<dbReference type="eggNOG" id="COG0674">
    <property type="taxonomic scope" value="Bacteria"/>
</dbReference>
<dbReference type="Pfam" id="PF01558">
    <property type="entry name" value="POR"/>
    <property type="match status" value="1"/>
</dbReference>
<evidence type="ECO:0000256" key="1">
    <source>
        <dbReference type="ARBA" id="ARBA00023002"/>
    </source>
</evidence>
<dbReference type="SUPFAM" id="SSF53323">
    <property type="entry name" value="Pyruvate-ferredoxin oxidoreductase, PFOR, domain III"/>
    <property type="match status" value="1"/>
</dbReference>
<dbReference type="CDD" id="cd07034">
    <property type="entry name" value="TPP_PYR_PFOR_IOR-alpha_like"/>
    <property type="match status" value="1"/>
</dbReference>
<dbReference type="EMBL" id="AANZ01000052">
    <property type="protein sequence ID" value="EAQ76903.1"/>
    <property type="molecule type" value="Genomic_DNA"/>
</dbReference>